<reference evidence="1" key="1">
    <citation type="submission" date="2023-02" db="EMBL/GenBank/DDBJ databases">
        <title>Georgenia sp.10Sc9-8, isolated from a soil sample collected from the Taklamakan desert.</title>
        <authorList>
            <person name="Liu S."/>
        </authorList>
    </citation>
    <scope>NUCLEOTIDE SEQUENCE</scope>
    <source>
        <strain evidence="1">10Sc9-8</strain>
    </source>
</reference>
<dbReference type="InterPro" id="IPR036291">
    <property type="entry name" value="NAD(P)-bd_dom_sf"/>
</dbReference>
<dbReference type="EMBL" id="JARACI010000970">
    <property type="protein sequence ID" value="MDD9206765.1"/>
    <property type="molecule type" value="Genomic_DNA"/>
</dbReference>
<accession>A0ABT5TXG6</accession>
<organism evidence="1 2">
    <name type="scientific">Georgenia halotolerans</name>
    <dbReference type="NCBI Taxonomy" id="3028317"/>
    <lineage>
        <taxon>Bacteria</taxon>
        <taxon>Bacillati</taxon>
        <taxon>Actinomycetota</taxon>
        <taxon>Actinomycetes</taxon>
        <taxon>Micrococcales</taxon>
        <taxon>Bogoriellaceae</taxon>
        <taxon>Georgenia</taxon>
    </lineage>
</organism>
<sequence>MAETPQFAVVTGASSGIGLALAEQLVEHGSDLLVCAEDAELEQAGAQLRRSG</sequence>
<evidence type="ECO:0000313" key="1">
    <source>
        <dbReference type="EMBL" id="MDD9206765.1"/>
    </source>
</evidence>
<keyword evidence="2" id="KW-1185">Reference proteome</keyword>
<protein>
    <submittedName>
        <fullName evidence="1">SDR family NAD(P)-dependent oxidoreductase</fullName>
    </submittedName>
</protein>
<dbReference type="Pfam" id="PF00106">
    <property type="entry name" value="adh_short"/>
    <property type="match status" value="1"/>
</dbReference>
<dbReference type="InterPro" id="IPR002347">
    <property type="entry name" value="SDR_fam"/>
</dbReference>
<dbReference type="Gene3D" id="3.40.50.720">
    <property type="entry name" value="NAD(P)-binding Rossmann-like Domain"/>
    <property type="match status" value="1"/>
</dbReference>
<dbReference type="SUPFAM" id="SSF51735">
    <property type="entry name" value="NAD(P)-binding Rossmann-fold domains"/>
    <property type="match status" value="1"/>
</dbReference>
<gene>
    <name evidence="1" type="ORF">PU560_09840</name>
</gene>
<proteinExistence type="predicted"/>
<comment type="caution">
    <text evidence="1">The sequence shown here is derived from an EMBL/GenBank/DDBJ whole genome shotgun (WGS) entry which is preliminary data.</text>
</comment>
<name>A0ABT5TXG6_9MICO</name>
<dbReference type="Proteomes" id="UP001165561">
    <property type="component" value="Unassembled WGS sequence"/>
</dbReference>
<evidence type="ECO:0000313" key="2">
    <source>
        <dbReference type="Proteomes" id="UP001165561"/>
    </source>
</evidence>
<feature type="non-terminal residue" evidence="1">
    <location>
        <position position="52"/>
    </location>
</feature>